<protein>
    <submittedName>
        <fullName evidence="3">Uncharacterized protein</fullName>
    </submittedName>
</protein>
<dbReference type="EMBL" id="AP015041">
    <property type="protein sequence ID" value="BAT96072.1"/>
    <property type="molecule type" value="Genomic_DNA"/>
</dbReference>
<keyword evidence="4" id="KW-1185">Reference proteome</keyword>
<gene>
    <name evidence="3" type="primary">Vigan.08G294700</name>
    <name evidence="3" type="ORF">VIGAN_08294700</name>
</gene>
<dbReference type="GO" id="GO:0016740">
    <property type="term" value="F:transferase activity"/>
    <property type="evidence" value="ECO:0007669"/>
    <property type="project" value="UniProtKB-KW"/>
</dbReference>
<evidence type="ECO:0000256" key="2">
    <source>
        <dbReference type="ARBA" id="ARBA00022679"/>
    </source>
</evidence>
<dbReference type="Proteomes" id="UP000291084">
    <property type="component" value="Chromosome 8"/>
</dbReference>
<dbReference type="AlphaFoldDB" id="A0A0S3STA4"/>
<accession>A0A0S3STA4</accession>
<keyword evidence="2" id="KW-0808">Transferase</keyword>
<reference evidence="3 4" key="1">
    <citation type="journal article" date="2015" name="Sci. Rep.">
        <title>The power of single molecule real-time sequencing technology in the de novo assembly of a eukaryotic genome.</title>
        <authorList>
            <person name="Sakai H."/>
            <person name="Naito K."/>
            <person name="Ogiso-Tanaka E."/>
            <person name="Takahashi Y."/>
            <person name="Iseki K."/>
            <person name="Muto C."/>
            <person name="Satou K."/>
            <person name="Teruya K."/>
            <person name="Shiroma A."/>
            <person name="Shimoji M."/>
            <person name="Hirano T."/>
            <person name="Itoh T."/>
            <person name="Kaga A."/>
            <person name="Tomooka N."/>
        </authorList>
    </citation>
    <scope>NUCLEOTIDE SEQUENCE [LARGE SCALE GENOMIC DNA]</scope>
    <source>
        <strain evidence="4">cv. Shumari</strain>
    </source>
</reference>
<evidence type="ECO:0000313" key="4">
    <source>
        <dbReference type="Proteomes" id="UP000291084"/>
    </source>
</evidence>
<comment type="similarity">
    <text evidence="1">Belongs to the UbiA prenyltransferase family.</text>
</comment>
<name>A0A0S3STA4_PHAAN</name>
<proteinExistence type="inferred from homology"/>
<dbReference type="PANTHER" id="PTHR43009">
    <property type="entry name" value="HOMOGENTISATE SOLANESYLTRANSFERASE, CHLOROPLASTIC"/>
    <property type="match status" value="1"/>
</dbReference>
<sequence>MAFGVAFFAGASSSSPFLIKFVTGLGNVALGSILWYQTKYVDVTSTASTKSFYSFIWKLMMAAQLLLPLIR</sequence>
<evidence type="ECO:0000256" key="1">
    <source>
        <dbReference type="ARBA" id="ARBA00005985"/>
    </source>
</evidence>
<evidence type="ECO:0000313" key="3">
    <source>
        <dbReference type="EMBL" id="BAT96072.1"/>
    </source>
</evidence>
<organism evidence="3 4">
    <name type="scientific">Vigna angularis var. angularis</name>
    <dbReference type="NCBI Taxonomy" id="157739"/>
    <lineage>
        <taxon>Eukaryota</taxon>
        <taxon>Viridiplantae</taxon>
        <taxon>Streptophyta</taxon>
        <taxon>Embryophyta</taxon>
        <taxon>Tracheophyta</taxon>
        <taxon>Spermatophyta</taxon>
        <taxon>Magnoliopsida</taxon>
        <taxon>eudicotyledons</taxon>
        <taxon>Gunneridae</taxon>
        <taxon>Pentapetalae</taxon>
        <taxon>rosids</taxon>
        <taxon>fabids</taxon>
        <taxon>Fabales</taxon>
        <taxon>Fabaceae</taxon>
        <taxon>Papilionoideae</taxon>
        <taxon>50 kb inversion clade</taxon>
        <taxon>NPAAA clade</taxon>
        <taxon>indigoferoid/millettioid clade</taxon>
        <taxon>Phaseoleae</taxon>
        <taxon>Vigna</taxon>
    </lineage>
</organism>
<dbReference type="PANTHER" id="PTHR43009:SF6">
    <property type="entry name" value="HOMOGENTISATE PHYTYLTRANSFERASE 1, CHLOROPLASTIC"/>
    <property type="match status" value="1"/>
</dbReference>